<dbReference type="InterPro" id="IPR031728">
    <property type="entry name" value="GlcAase_C"/>
</dbReference>
<keyword evidence="1" id="KW-1133">Transmembrane helix</keyword>
<reference evidence="4" key="1">
    <citation type="journal article" date="2020" name="New Phytol.">
        <title>Comparative genomics reveals dynamic genome evolution in host specialist ectomycorrhizal fungi.</title>
        <authorList>
            <person name="Lofgren L.A."/>
            <person name="Nguyen N.H."/>
            <person name="Vilgalys R."/>
            <person name="Ruytinx J."/>
            <person name="Liao H.L."/>
            <person name="Branco S."/>
            <person name="Kuo A."/>
            <person name="LaButti K."/>
            <person name="Lipzen A."/>
            <person name="Andreopoulos W."/>
            <person name="Pangilinan J."/>
            <person name="Riley R."/>
            <person name="Hundley H."/>
            <person name="Na H."/>
            <person name="Barry K."/>
            <person name="Grigoriev I.V."/>
            <person name="Stajich J.E."/>
            <person name="Kennedy P.G."/>
        </authorList>
    </citation>
    <scope>NUCLEOTIDE SEQUENCE</scope>
    <source>
        <strain evidence="4">DOB743</strain>
    </source>
</reference>
<feature type="chain" id="PRO_5040475069" evidence="2">
    <location>
        <begin position="21"/>
        <end position="663"/>
    </location>
</feature>
<dbReference type="AlphaFoldDB" id="A0A9P6ZY46"/>
<evidence type="ECO:0000259" key="3">
    <source>
        <dbReference type="Pfam" id="PF16862"/>
    </source>
</evidence>
<keyword evidence="5" id="KW-1185">Reference proteome</keyword>
<protein>
    <submittedName>
        <fullName evidence="4">Glycoside hydrolase family 79 protein</fullName>
    </submittedName>
</protein>
<feature type="signal peptide" evidence="2">
    <location>
        <begin position="1"/>
        <end position="20"/>
    </location>
</feature>
<comment type="caution">
    <text evidence="4">The sequence shown here is derived from an EMBL/GenBank/DDBJ whole genome shotgun (WGS) entry which is preliminary data.</text>
</comment>
<dbReference type="PANTHER" id="PTHR36183:SF2">
    <property type="entry name" value="BETA-GLUCURONIDASE C-TERMINAL DOMAIN-CONTAINING PROTEIN"/>
    <property type="match status" value="1"/>
</dbReference>
<evidence type="ECO:0000256" key="2">
    <source>
        <dbReference type="SAM" id="SignalP"/>
    </source>
</evidence>
<keyword evidence="1" id="KW-0812">Transmembrane</keyword>
<keyword evidence="2" id="KW-0732">Signal</keyword>
<dbReference type="InterPro" id="IPR052974">
    <property type="entry name" value="GH79_Enzymes"/>
</dbReference>
<dbReference type="Proteomes" id="UP000714275">
    <property type="component" value="Unassembled WGS sequence"/>
</dbReference>
<dbReference type="OrthoDB" id="2796951at2759"/>
<dbReference type="InterPro" id="IPR017853">
    <property type="entry name" value="GH"/>
</dbReference>
<feature type="transmembrane region" description="Helical" evidence="1">
    <location>
        <begin position="641"/>
        <end position="662"/>
    </location>
</feature>
<keyword evidence="4" id="KW-0378">Hydrolase</keyword>
<evidence type="ECO:0000313" key="5">
    <source>
        <dbReference type="Proteomes" id="UP000714275"/>
    </source>
</evidence>
<keyword evidence="1" id="KW-0472">Membrane</keyword>
<dbReference type="EMBL" id="JABBWD010000013">
    <property type="protein sequence ID" value="KAG1778969.1"/>
    <property type="molecule type" value="Genomic_DNA"/>
</dbReference>
<gene>
    <name evidence="4" type="ORF">EV702DRAFT_113284</name>
</gene>
<accession>A0A9P6ZY46</accession>
<organism evidence="4 5">
    <name type="scientific">Suillus placidus</name>
    <dbReference type="NCBI Taxonomy" id="48579"/>
    <lineage>
        <taxon>Eukaryota</taxon>
        <taxon>Fungi</taxon>
        <taxon>Dikarya</taxon>
        <taxon>Basidiomycota</taxon>
        <taxon>Agaricomycotina</taxon>
        <taxon>Agaricomycetes</taxon>
        <taxon>Agaricomycetidae</taxon>
        <taxon>Boletales</taxon>
        <taxon>Suillineae</taxon>
        <taxon>Suillaceae</taxon>
        <taxon>Suillus</taxon>
    </lineage>
</organism>
<sequence>MRLFHPLAFVLVILSSLVNASVTVYHQVPLAASTTTTTTTTASSANYTGAAAYDPTVLTPPPVPAGLTTQFGIQLSSSSAAVQGLSIPQKGSFMGFSIEFTVVNQIFGVNATYLQVPFLNLMALLRERAGEVHIRVGGNTQETAVLVDSLPGGVMVTKEQGTTNDVTATPTLLYTAEVFYTMANISALVNTKWFLGIPFNDTNNLRLGIAEVGEAVLSGPGYLLGFQVGNEPDLYAAHQNRPSTYSPFDYFGEFGVVVNAVNNDGNIPVKNNLVAPSITGKWTPESVWNTGLVETYSSSLGALAVEHYPTDNCYALYGIGSPVIPQDVFQNFLNHTSGINIIAPYLNSTNYAQATGKPFIMMETNTASCGGLPGISDTFGATLWALDFGLQMAYSNFSGAMMHVGGQDVYYNPFTPPPTNQSSYHQWTIGSVFYSAIFIAEAFGPSGNAQIIDLQANTNNMFTPAYAIYENGAPVRLVLLNYVSDPSGASDYTTTISIGGSAIGQGNATPAQIQVKYLVAPSVSEKYNITWAGQTFGGTFQSDGRLTGSESVQTINCDQSSNTCQVTVPAPGVALVFLSSNAYAESGNPSTQTFPTTVTKTAKTATINPSVLATSNGMSGSTWQLGSTSKGNIGAGVRNSLSVISVVGTAVVSAGLLCTLFWS</sequence>
<proteinExistence type="predicted"/>
<dbReference type="GO" id="GO:0016787">
    <property type="term" value="F:hydrolase activity"/>
    <property type="evidence" value="ECO:0007669"/>
    <property type="project" value="UniProtKB-KW"/>
</dbReference>
<evidence type="ECO:0000313" key="4">
    <source>
        <dbReference type="EMBL" id="KAG1778969.1"/>
    </source>
</evidence>
<dbReference type="SUPFAM" id="SSF51445">
    <property type="entry name" value="(Trans)glycosidases"/>
    <property type="match status" value="1"/>
</dbReference>
<dbReference type="PANTHER" id="PTHR36183">
    <property type="entry name" value="BETA-GLUCURONIDASE"/>
    <property type="match status" value="1"/>
</dbReference>
<feature type="domain" description="Beta-glucuronidase C-terminal" evidence="3">
    <location>
        <begin position="465"/>
        <end position="575"/>
    </location>
</feature>
<dbReference type="Pfam" id="PF16862">
    <property type="entry name" value="Glyco_hydro_79C"/>
    <property type="match status" value="1"/>
</dbReference>
<dbReference type="Gene3D" id="2.60.40.1180">
    <property type="entry name" value="Golgi alpha-mannosidase II"/>
    <property type="match status" value="1"/>
</dbReference>
<evidence type="ECO:0000256" key="1">
    <source>
        <dbReference type="SAM" id="Phobius"/>
    </source>
</evidence>
<dbReference type="InterPro" id="IPR013780">
    <property type="entry name" value="Glyco_hydro_b"/>
</dbReference>
<dbReference type="Gene3D" id="3.20.20.80">
    <property type="entry name" value="Glycosidases"/>
    <property type="match status" value="1"/>
</dbReference>
<name>A0A9P6ZY46_9AGAM</name>